<comment type="subcellular location">
    <subcellularLocation>
        <location evidence="1">Cell membrane</location>
        <topology evidence="1">Lipid-anchor</topology>
        <topology evidence="1">GPI-anchor</topology>
    </subcellularLocation>
</comment>
<evidence type="ECO:0000256" key="5">
    <source>
        <dbReference type="ARBA" id="ARBA00023180"/>
    </source>
</evidence>
<keyword evidence="5" id="KW-0325">Glycoprotein</keyword>
<dbReference type="SUPFAM" id="SSF58087">
    <property type="entry name" value="Variant surface glycoprotein (N-terminal domain)"/>
    <property type="match status" value="1"/>
</dbReference>
<accession>F9WGF3</accession>
<evidence type="ECO:0000256" key="2">
    <source>
        <dbReference type="ARBA" id="ARBA00022475"/>
    </source>
</evidence>
<dbReference type="EMBL" id="CAEQ01002266">
    <property type="protein sequence ID" value="CCD16389.1"/>
    <property type="molecule type" value="Genomic_DNA"/>
</dbReference>
<reference evidence="9 10" key="2">
    <citation type="journal article" date="2012" name="Proc. Natl. Acad. Sci. U.S.A.">
        <title>Antigenic diversity is generated by distinct evolutionary mechanisms in African trypanosome species.</title>
        <authorList>
            <person name="Jackson A.P."/>
            <person name="Berry A."/>
            <person name="Aslett M."/>
            <person name="Allison H.C."/>
            <person name="Burton P."/>
            <person name="Vavrova-Anderson J."/>
            <person name="Brown R."/>
            <person name="Browne H."/>
            <person name="Corton N."/>
            <person name="Hauser H."/>
            <person name="Gamble J."/>
            <person name="Gilderthorp R."/>
            <person name="Marcello L."/>
            <person name="McQuillan J."/>
            <person name="Otto T.D."/>
            <person name="Quail M.A."/>
            <person name="Sanders M.J."/>
            <person name="van Tonder A."/>
            <person name="Ginger M.L."/>
            <person name="Field M.C."/>
            <person name="Barry J.D."/>
            <person name="Hertz-Fowler C."/>
            <person name="Berriman M."/>
        </authorList>
    </citation>
    <scope>NUCLEOTIDE SEQUENCE [LARGE SCALE GENOMIC DNA]</scope>
    <source>
        <strain evidence="9 10">IL3000</strain>
    </source>
</reference>
<evidence type="ECO:0000256" key="6">
    <source>
        <dbReference type="ARBA" id="ARBA00023288"/>
    </source>
</evidence>
<dbReference type="GO" id="GO:0005886">
    <property type="term" value="C:plasma membrane"/>
    <property type="evidence" value="ECO:0007669"/>
    <property type="project" value="UniProtKB-SubCell"/>
</dbReference>
<evidence type="ECO:0000256" key="1">
    <source>
        <dbReference type="ARBA" id="ARBA00004609"/>
    </source>
</evidence>
<dbReference type="InterPro" id="IPR001812">
    <property type="entry name" value="Trypano_VSG_A_N_dom"/>
</dbReference>
<keyword evidence="9" id="KW-0675">Receptor</keyword>
<sequence>MLQAMKALGIIFMMSILCSSAAWEYPYPRKAVPTEAGESICGINKKLKDVSSWTQQKISALRKTRDEYESKILDWKLHFHESPGCGGNESVLEEIHTALEAVNGEIKKLPAKAILAAALAAKSAGRLDEFITVFANAKGGHNYCMGTGGKPAERRDLSECFSAGVDFEVGEPNMATIPQHPSERGEPNLEAVIHRVNHSIMSAYFRRRYGEDAHADCNLIKGKDSGILIGQISEKLWWGGGILTIGSGFDGNISKLKGAKDKDSGEKTFWTASPHTIPHLKKTLAAFQAFKDAAALISQKFSEIENIEKQIEPCLSNETMEERPTQSCFQNAIKLNAELQAVNAMLARYHKEKGPLPSGSALILQAQSVMHFLYLIAFLL</sequence>
<evidence type="ECO:0000259" key="8">
    <source>
        <dbReference type="Pfam" id="PF00913"/>
    </source>
</evidence>
<feature type="signal peptide" evidence="7">
    <location>
        <begin position="1"/>
        <end position="22"/>
    </location>
</feature>
<evidence type="ECO:0000256" key="7">
    <source>
        <dbReference type="SAM" id="SignalP"/>
    </source>
</evidence>
<dbReference type="AlphaFoldDB" id="F9WGF3"/>
<evidence type="ECO:0000256" key="4">
    <source>
        <dbReference type="ARBA" id="ARBA00023136"/>
    </source>
</evidence>
<keyword evidence="6" id="KW-0449">Lipoprotein</keyword>
<proteinExistence type="predicted"/>
<keyword evidence="4" id="KW-0472">Membrane</keyword>
<protein>
    <submittedName>
        <fullName evidence="9">Transferrin receptor-like, ESAG6-like</fullName>
    </submittedName>
</protein>
<gene>
    <name evidence="9" type="ORF">TCIL3000_0_13130</name>
</gene>
<dbReference type="GO" id="GO:0098552">
    <property type="term" value="C:side of membrane"/>
    <property type="evidence" value="ECO:0007669"/>
    <property type="project" value="UniProtKB-KW"/>
</dbReference>
<evidence type="ECO:0000313" key="10">
    <source>
        <dbReference type="Proteomes" id="UP000000702"/>
    </source>
</evidence>
<reference evidence="10" key="1">
    <citation type="submission" date="2011-07" db="EMBL/GenBank/DDBJ databases">
        <title>Divergent evolution of antigenic variation in African trypanosomes.</title>
        <authorList>
            <person name="Jackson A.P."/>
            <person name="Berry A."/>
            <person name="Allison H.C."/>
            <person name="Burton P."/>
            <person name="Anderson J."/>
            <person name="Aslett M."/>
            <person name="Brown R."/>
            <person name="Corton N."/>
            <person name="Harris D."/>
            <person name="Hauser H."/>
            <person name="Gamble J."/>
            <person name="Gilderthorp R."/>
            <person name="McQuillan J."/>
            <person name="Quail M.A."/>
            <person name="Sanders M."/>
            <person name="Van Tonder A."/>
            <person name="Ginger M.L."/>
            <person name="Donelson J.E."/>
            <person name="Field M.C."/>
            <person name="Barry J.D."/>
            <person name="Berriman M."/>
            <person name="Hertz-Fowler C."/>
        </authorList>
    </citation>
    <scope>NUCLEOTIDE SEQUENCE [LARGE SCALE GENOMIC DNA]</scope>
    <source>
        <strain evidence="10">IL3000</strain>
    </source>
</reference>
<comment type="caution">
    <text evidence="9">The sequence shown here is derived from an EMBL/GenBank/DDBJ whole genome shotgun (WGS) entry which is preliminary data.</text>
</comment>
<name>F9WGF3_TRYCI</name>
<keyword evidence="7" id="KW-0732">Signal</keyword>
<dbReference type="Pfam" id="PF00913">
    <property type="entry name" value="Trypan_glycop"/>
    <property type="match status" value="1"/>
</dbReference>
<dbReference type="VEuPathDB" id="TriTrypDB:TcIL3000_0_13130"/>
<dbReference type="Proteomes" id="UP000000702">
    <property type="component" value="Unassembled WGS sequence"/>
</dbReference>
<evidence type="ECO:0000313" key="9">
    <source>
        <dbReference type="EMBL" id="CCD16389.1"/>
    </source>
</evidence>
<keyword evidence="10" id="KW-1185">Reference proteome</keyword>
<feature type="domain" description="Trypanosome variant surface glycoprotein A-type N-terminal" evidence="8">
    <location>
        <begin position="98"/>
        <end position="152"/>
    </location>
</feature>
<dbReference type="Gene3D" id="3.90.150.10">
    <property type="entry name" value="Variant Surface Glycoprotein, subunit A domain 1"/>
    <property type="match status" value="1"/>
</dbReference>
<feature type="chain" id="PRO_5003394758" evidence="7">
    <location>
        <begin position="23"/>
        <end position="380"/>
    </location>
</feature>
<keyword evidence="3" id="KW-0336">GPI-anchor</keyword>
<evidence type="ECO:0000256" key="3">
    <source>
        <dbReference type="ARBA" id="ARBA00022622"/>
    </source>
</evidence>
<keyword evidence="2" id="KW-1003">Cell membrane</keyword>
<dbReference type="GO" id="GO:0042783">
    <property type="term" value="P:symbiont-mediated evasion of host immune response"/>
    <property type="evidence" value="ECO:0007669"/>
    <property type="project" value="InterPro"/>
</dbReference>
<organism evidence="9 10">
    <name type="scientific">Trypanosoma congolense (strain IL3000)</name>
    <dbReference type="NCBI Taxonomy" id="1068625"/>
    <lineage>
        <taxon>Eukaryota</taxon>
        <taxon>Discoba</taxon>
        <taxon>Euglenozoa</taxon>
        <taxon>Kinetoplastea</taxon>
        <taxon>Metakinetoplastina</taxon>
        <taxon>Trypanosomatida</taxon>
        <taxon>Trypanosomatidae</taxon>
        <taxon>Trypanosoma</taxon>
        <taxon>Nannomonas</taxon>
    </lineage>
</organism>